<feature type="region of interest" description="Disordered" evidence="7">
    <location>
        <begin position="892"/>
        <end position="1092"/>
    </location>
</feature>
<accession>A0A8H7A632</accession>
<dbReference type="PANTHER" id="PTHR48016:SF48">
    <property type="entry name" value="SERINE_THREONINE-PROTEIN KINASE BCK1_SLK1_SSP31"/>
    <property type="match status" value="1"/>
</dbReference>
<dbReference type="GO" id="GO:0000196">
    <property type="term" value="P:cell integrity MAPK cascade"/>
    <property type="evidence" value="ECO:0007669"/>
    <property type="project" value="UniProtKB-ARBA"/>
</dbReference>
<feature type="compositionally biased region" description="Polar residues" evidence="7">
    <location>
        <begin position="940"/>
        <end position="955"/>
    </location>
</feature>
<dbReference type="PROSITE" id="PS50011">
    <property type="entry name" value="PROTEIN_KINASE_DOM"/>
    <property type="match status" value="1"/>
</dbReference>
<evidence type="ECO:0000259" key="9">
    <source>
        <dbReference type="PROSITE" id="PS50897"/>
    </source>
</evidence>
<comment type="similarity">
    <text evidence="1">Belongs to the protein kinase superfamily. STE Ser/Thr protein kinase family. MAP kinase kinase kinase subfamily.</text>
</comment>
<keyword evidence="11" id="KW-1185">Reference proteome</keyword>
<evidence type="ECO:0000256" key="7">
    <source>
        <dbReference type="SAM" id="MobiDB-lite"/>
    </source>
</evidence>
<dbReference type="SMART" id="SM00668">
    <property type="entry name" value="CTLH"/>
    <property type="match status" value="1"/>
</dbReference>
<dbReference type="InterPro" id="IPR011009">
    <property type="entry name" value="Kinase-like_dom_sf"/>
</dbReference>
<evidence type="ECO:0000256" key="2">
    <source>
        <dbReference type="ARBA" id="ARBA00022679"/>
    </source>
</evidence>
<feature type="domain" description="Protein kinase" evidence="8">
    <location>
        <begin position="1375"/>
        <end position="1640"/>
    </location>
</feature>
<keyword evidence="2" id="KW-0808">Transferase</keyword>
<dbReference type="Proteomes" id="UP000623687">
    <property type="component" value="Unassembled WGS sequence"/>
</dbReference>
<evidence type="ECO:0000256" key="5">
    <source>
        <dbReference type="ARBA" id="ARBA00022840"/>
    </source>
</evidence>
<evidence type="ECO:0000313" key="10">
    <source>
        <dbReference type="EMBL" id="KAF7436725.1"/>
    </source>
</evidence>
<dbReference type="FunFam" id="1.10.510.10:FF:000182">
    <property type="entry name" value="MAP kinase kinase kinase mkh1"/>
    <property type="match status" value="1"/>
</dbReference>
<feature type="compositionally biased region" description="Polar residues" evidence="7">
    <location>
        <begin position="652"/>
        <end position="663"/>
    </location>
</feature>
<dbReference type="GeneID" id="59373376"/>
<feature type="region of interest" description="Disordered" evidence="7">
    <location>
        <begin position="816"/>
        <end position="868"/>
    </location>
</feature>
<feature type="compositionally biased region" description="Polar residues" evidence="7">
    <location>
        <begin position="374"/>
        <end position="384"/>
    </location>
</feature>
<evidence type="ECO:0000313" key="11">
    <source>
        <dbReference type="Proteomes" id="UP000623687"/>
    </source>
</evidence>
<feature type="compositionally biased region" description="Basic and acidic residues" evidence="7">
    <location>
        <begin position="421"/>
        <end position="432"/>
    </location>
</feature>
<dbReference type="PROSITE" id="PS50896">
    <property type="entry name" value="LISH"/>
    <property type="match status" value="1"/>
</dbReference>
<dbReference type="SMART" id="SM00757">
    <property type="entry name" value="CRA"/>
    <property type="match status" value="1"/>
</dbReference>
<sequence length="1652" mass="181747">MTPKTSIRKEEWERILHEVQVSKDDLNRLVMDYLATEGYKPAAEVFSQEAGLKPPVDFDSIESRMEIREALQRGDVEEAMAKVNDLDPEILETRPALYFHLQQQKLIELIRQGRVADALQFAQEELALRGEENPEFLTELERTMALLAFDSSPTAPPAIAELLSPAQRLKTAGEVNAAILENSGQGKEVKLILLLKLLSWAEPLLEEKADFPKVDLRAGLLTERDVDMSGSRVRGAQLPGVKWLQEHEESTCVLGDLEEERAGQESLVVSNLVCPKPHRFYVSSSSSSRKGPGKVSLLHKPASFLPARIPAIDLGLVAMSESDGRKRIRHLFIANPDVENDDDIPPVQFKPQPQTYPYVSPVTSPYPPARPTPTVDTNLPSDSISRAPAHPGLSSPSSTSSPAAESTPPRTPGNLGSSGDFDNHGPDRDFAARKQFKPPAVRPLRNVNSPTVVGSDSSTNSTITVAEKVIIVVTPDAERYYTVDISGAKDPAFIKERIFTKLSIWEEEDQKQFSIWVTEIGAYALGDALSDERLFELCRERGDSKGSLKLLVSYSSALVHEPVAQLHPPISYSPNPIPPPVLPPNFTDTAPLRPKRRSRSRQGSLSSTSDPRNGYEADLDNPDWDSHRATMRPPPHQPFAPQSTPNPPSPLTRRSNGTNSNRAVSPLPRPPSPPQDRRRPSTADVSPTYGEHSTYGPPVPPPQSPSRPSFTDEHTLAVPPKRLHGRSGSDAAAEREQAIQASEDHKQNTSRWHHQLHSSKSRPDLQYNKRLPLENDDWVHVDPTRDITRSSPSIPFSGPQLSPVRAKIPSTFANRSVSGIKIPTPPRLPPPAVPPTSNFEPRYPPQGRSVGRNAANPQWPAPFKEEMGGQKAMITSGPHWKRMLKVARSVDNLKASGHPPSMRPGLGRRPDPASRLGSVGSSSNPPPLPKHHRPLPVQASPHSNSIDFSHYSNFTPPLPSAGLSASSTEPYPRPQSAIGEHPNSPSLRFQVRMQSPTYTNSHDPIPQDILRSPRAISPIRSYPSAGGYGSKPSTNLVERSSDRHHGSDVHRTPPRSPTSPMSPRRPPTRERRPDVSASESSTLIPDEDNRATLTVDAQRVFAQYMKNNNSEATLLVRPRNDADVPTSPLPPKTPSDVSKLSPPLLQSHLPSDESDSDRDDCGTSLSMWAKPPMVDNPSKSARGPALKVQIQNDNGSTSPVSVPSTASDMSSAIRSSAPKMTPLSSRSPSPRHAGRGSTFIDMRDYTWAPRPPPEDVYDRLEDFFPEHDLDKPVIEASSGGTSPTAPEYPPVPPLQINDRGRVRSKKSIRIVAEEHKKRASRAAAASHTTMSRKRSTKLWGSRVEEVTTLHAAKASLGANLPDSPPGGPNSATFKWVRGELIGKGTYGQVYLALNATTGEMMAVKQVEIPQTLSDRNDTRQVTVVEALKFESETLKDLDHPNIVQYLGFEETPSNLSIFLEYVPGGSIGSCLLKHGKFDEEVTKSFTGQILDGLEYLHSKGILHRDLKADNILVEKSGVCKISDFGISKRTDDMGGAMTAMKGTVFWMAPEVINSQKKGYNFKIDIWSMGCVVLEMWAGMRPWNGDEVVAVMFKLYQAKLPPPVPDDVILSPLADDFRRKCFAINPEERPTASELRRHKYLTLPDNWVFTGFT</sequence>
<comment type="caution">
    <text evidence="10">The sequence shown here is derived from an EMBL/GenBank/DDBJ whole genome shotgun (WGS) entry which is preliminary data.</text>
</comment>
<feature type="compositionally biased region" description="Basic residues" evidence="7">
    <location>
        <begin position="751"/>
        <end position="760"/>
    </location>
</feature>
<dbReference type="PROSITE" id="PS00108">
    <property type="entry name" value="PROTEIN_KINASE_ST"/>
    <property type="match status" value="1"/>
</dbReference>
<feature type="region of interest" description="Disordered" evidence="7">
    <location>
        <begin position="1112"/>
        <end position="1237"/>
    </location>
</feature>
<organism evidence="10 11">
    <name type="scientific">Pleurotus ostreatus</name>
    <name type="common">Oyster mushroom</name>
    <name type="synonym">White-rot fungus</name>
    <dbReference type="NCBI Taxonomy" id="5322"/>
    <lineage>
        <taxon>Eukaryota</taxon>
        <taxon>Fungi</taxon>
        <taxon>Dikarya</taxon>
        <taxon>Basidiomycota</taxon>
        <taxon>Agaricomycotina</taxon>
        <taxon>Agaricomycetes</taxon>
        <taxon>Agaricomycetidae</taxon>
        <taxon>Agaricales</taxon>
        <taxon>Pleurotineae</taxon>
        <taxon>Pleurotaceae</taxon>
        <taxon>Pleurotus</taxon>
    </lineage>
</organism>
<dbReference type="InterPro" id="IPR006595">
    <property type="entry name" value="CTLH_C"/>
</dbReference>
<dbReference type="InterPro" id="IPR006594">
    <property type="entry name" value="LisH"/>
</dbReference>
<dbReference type="PROSITE" id="PS50897">
    <property type="entry name" value="CTLH"/>
    <property type="match status" value="1"/>
</dbReference>
<keyword evidence="3 6" id="KW-0547">Nucleotide-binding</keyword>
<dbReference type="Pfam" id="PF00069">
    <property type="entry name" value="Pkinase"/>
    <property type="match status" value="1"/>
</dbReference>
<keyword evidence="5 6" id="KW-0067">ATP-binding</keyword>
<evidence type="ECO:0000256" key="4">
    <source>
        <dbReference type="ARBA" id="ARBA00022777"/>
    </source>
</evidence>
<dbReference type="GO" id="GO:0005524">
    <property type="term" value="F:ATP binding"/>
    <property type="evidence" value="ECO:0007669"/>
    <property type="project" value="UniProtKB-UniRule"/>
</dbReference>
<name>A0A8H7A632_PLEOS</name>
<dbReference type="InterPro" id="IPR050538">
    <property type="entry name" value="MAP_kinase_kinase_kinase"/>
</dbReference>
<feature type="domain" description="CTLH" evidence="9">
    <location>
        <begin position="60"/>
        <end position="117"/>
    </location>
</feature>
<dbReference type="InterPro" id="IPR008271">
    <property type="entry name" value="Ser/Thr_kinase_AS"/>
</dbReference>
<dbReference type="SMART" id="SM00667">
    <property type="entry name" value="LisH"/>
    <property type="match status" value="1"/>
</dbReference>
<dbReference type="InterPro" id="IPR013144">
    <property type="entry name" value="CRA_dom"/>
</dbReference>
<evidence type="ECO:0000256" key="1">
    <source>
        <dbReference type="ARBA" id="ARBA00006529"/>
    </source>
</evidence>
<dbReference type="SUPFAM" id="SSF56112">
    <property type="entry name" value="Protein kinase-like (PK-like)"/>
    <property type="match status" value="1"/>
</dbReference>
<evidence type="ECO:0000259" key="8">
    <source>
        <dbReference type="PROSITE" id="PS50011"/>
    </source>
</evidence>
<evidence type="ECO:0000256" key="3">
    <source>
        <dbReference type="ARBA" id="ARBA00022741"/>
    </source>
</evidence>
<feature type="compositionally biased region" description="Low complexity" evidence="7">
    <location>
        <begin position="1196"/>
        <end position="1205"/>
    </location>
</feature>
<dbReference type="OrthoDB" id="266718at2759"/>
<feature type="compositionally biased region" description="Basic and acidic residues" evidence="7">
    <location>
        <begin position="732"/>
        <end position="747"/>
    </location>
</feature>
<feature type="compositionally biased region" description="Low complexity" evidence="7">
    <location>
        <begin position="1138"/>
        <end position="1149"/>
    </location>
</feature>
<feature type="compositionally biased region" description="Low complexity" evidence="7">
    <location>
        <begin position="394"/>
        <end position="408"/>
    </location>
</feature>
<dbReference type="RefSeq" id="XP_036634624.1">
    <property type="nucleotide sequence ID" value="XM_036773151.1"/>
</dbReference>
<feature type="compositionally biased region" description="Polar residues" evidence="7">
    <location>
        <begin position="446"/>
        <end position="458"/>
    </location>
</feature>
<dbReference type="FunFam" id="3.30.200.20:FF:000387">
    <property type="entry name" value="Serine/threonine-protein kinase STE11"/>
    <property type="match status" value="1"/>
</dbReference>
<dbReference type="GO" id="GO:0004709">
    <property type="term" value="F:MAP kinase kinase kinase activity"/>
    <property type="evidence" value="ECO:0007669"/>
    <property type="project" value="UniProtKB-ARBA"/>
</dbReference>
<gene>
    <name evidence="10" type="ORF">PC9H_003558</name>
</gene>
<feature type="binding site" evidence="6">
    <location>
        <position position="1404"/>
    </location>
    <ligand>
        <name>ATP</name>
        <dbReference type="ChEBI" id="CHEBI:30616"/>
    </ligand>
</feature>
<dbReference type="PANTHER" id="PTHR48016">
    <property type="entry name" value="MAP KINASE KINASE KINASE SSK2-RELATED-RELATED"/>
    <property type="match status" value="1"/>
</dbReference>
<feature type="compositionally biased region" description="Pro residues" evidence="7">
    <location>
        <begin position="632"/>
        <end position="650"/>
    </location>
</feature>
<feature type="compositionally biased region" description="Pro residues" evidence="7">
    <location>
        <begin position="823"/>
        <end position="834"/>
    </location>
</feature>
<keyword evidence="4" id="KW-0418">Kinase</keyword>
<dbReference type="Pfam" id="PF08513">
    <property type="entry name" value="LisH"/>
    <property type="match status" value="1"/>
</dbReference>
<reference evidence="10" key="1">
    <citation type="submission" date="2019-07" db="EMBL/GenBank/DDBJ databases">
        <authorList>
            <person name="Palmer J.M."/>
        </authorList>
    </citation>
    <scope>NUCLEOTIDE SEQUENCE</scope>
    <source>
        <strain evidence="10">PC9</strain>
    </source>
</reference>
<feature type="compositionally biased region" description="Basic and acidic residues" evidence="7">
    <location>
        <begin position="1039"/>
        <end position="1051"/>
    </location>
</feature>
<dbReference type="Pfam" id="PF10607">
    <property type="entry name" value="CTLH"/>
    <property type="match status" value="1"/>
</dbReference>
<evidence type="ECO:0000256" key="6">
    <source>
        <dbReference type="PROSITE-ProRule" id="PRU10141"/>
    </source>
</evidence>
<proteinExistence type="inferred from homology"/>
<dbReference type="VEuPathDB" id="FungiDB:PC9H_003558"/>
<protein>
    <submittedName>
        <fullName evidence="10">Uncharacterized protein</fullName>
    </submittedName>
</protein>
<dbReference type="Gene3D" id="1.10.510.10">
    <property type="entry name" value="Transferase(Phosphotransferase) domain 1"/>
    <property type="match status" value="1"/>
</dbReference>
<dbReference type="InterPro" id="IPR024964">
    <property type="entry name" value="CTLH/CRA"/>
</dbReference>
<dbReference type="EMBL" id="JACETU010000002">
    <property type="protein sequence ID" value="KAF7436725.1"/>
    <property type="molecule type" value="Genomic_DNA"/>
</dbReference>
<feature type="compositionally biased region" description="Polar residues" evidence="7">
    <location>
        <begin position="983"/>
        <end position="1002"/>
    </location>
</feature>
<dbReference type="SMART" id="SM00220">
    <property type="entry name" value="S_TKc"/>
    <property type="match status" value="1"/>
</dbReference>
<dbReference type="InterPro" id="IPR000719">
    <property type="entry name" value="Prot_kinase_dom"/>
</dbReference>
<feature type="region of interest" description="Disordered" evidence="7">
    <location>
        <begin position="575"/>
        <end position="768"/>
    </location>
</feature>
<dbReference type="InterPro" id="IPR017441">
    <property type="entry name" value="Protein_kinase_ATP_BS"/>
</dbReference>
<dbReference type="PROSITE" id="PS00107">
    <property type="entry name" value="PROTEIN_KINASE_ATP"/>
    <property type="match status" value="1"/>
</dbReference>
<feature type="region of interest" description="Disordered" evidence="7">
    <location>
        <begin position="337"/>
        <end position="458"/>
    </location>
</feature>
<feature type="region of interest" description="Disordered" evidence="7">
    <location>
        <begin position="1276"/>
        <end position="1339"/>
    </location>
</feature>